<dbReference type="CDD" id="cd20380">
    <property type="entry name" value="Tudor_TDRD13-like"/>
    <property type="match status" value="1"/>
</dbReference>
<dbReference type="PANTHER" id="PTHR12419:SF115">
    <property type="entry name" value="PROTEIN OVARIAN TUMOR LOCUS-RELATED"/>
    <property type="match status" value="1"/>
</dbReference>
<evidence type="ECO:0000313" key="3">
    <source>
        <dbReference type="Proteomes" id="UP001558652"/>
    </source>
</evidence>
<dbReference type="AlphaFoldDB" id="A0ABD0YV71"/>
<feature type="domain" description="OTU" evidence="1">
    <location>
        <begin position="10"/>
        <end position="131"/>
    </location>
</feature>
<dbReference type="InterPro" id="IPR038765">
    <property type="entry name" value="Papain-like_cys_pep_sf"/>
</dbReference>
<dbReference type="PROSITE" id="PS50802">
    <property type="entry name" value="OTU"/>
    <property type="match status" value="1"/>
</dbReference>
<organism evidence="2 3">
    <name type="scientific">Ranatra chinensis</name>
    <dbReference type="NCBI Taxonomy" id="642074"/>
    <lineage>
        <taxon>Eukaryota</taxon>
        <taxon>Metazoa</taxon>
        <taxon>Ecdysozoa</taxon>
        <taxon>Arthropoda</taxon>
        <taxon>Hexapoda</taxon>
        <taxon>Insecta</taxon>
        <taxon>Pterygota</taxon>
        <taxon>Neoptera</taxon>
        <taxon>Paraneoptera</taxon>
        <taxon>Hemiptera</taxon>
        <taxon>Heteroptera</taxon>
        <taxon>Panheteroptera</taxon>
        <taxon>Nepomorpha</taxon>
        <taxon>Nepidae</taxon>
        <taxon>Ranatrinae</taxon>
        <taxon>Ranatra</taxon>
    </lineage>
</organism>
<dbReference type="PANTHER" id="PTHR12419">
    <property type="entry name" value="OTU DOMAIN CONTAINING PROTEIN"/>
    <property type="match status" value="1"/>
</dbReference>
<proteinExistence type="predicted"/>
<dbReference type="Proteomes" id="UP001558652">
    <property type="component" value="Unassembled WGS sequence"/>
</dbReference>
<dbReference type="EMBL" id="JBFDAA010000006">
    <property type="protein sequence ID" value="KAL1131247.1"/>
    <property type="molecule type" value="Genomic_DNA"/>
</dbReference>
<name>A0ABD0YV71_9HEMI</name>
<protein>
    <recommendedName>
        <fullName evidence="1">OTU domain-containing protein</fullName>
    </recommendedName>
</protein>
<dbReference type="InterPro" id="IPR003323">
    <property type="entry name" value="OTU_dom"/>
</dbReference>
<sequence length="333" mass="39022">MDVWLDTQGFYRKHTARDGTCLFRAVSEQIFFTQSCHLEVRNQILDYMLRHANIFQKMITCPLSEYIEKMRNPREWGGKIEIEAMALMYRHDFILYQEIGNAPESVTQFGFENKVLLCYSQERHYDSVYTKDYISSAALCQSLIYDLLYKNVFELKEVDYAVNKMLHDKTSRYQRDHISLLNTGFALRFEMRDSYLNVKELLDIGITPFPYKVAKSLDPEVYRNVEYDTWNDYRKGLRYGLYVWNCHELQIGVKCLVKINDTSYHGHIQDMQPNKGPVIVFIEELGEKMTVSYDCLELLPPPPQTTSPPARTTLPFKIQSLPVPLPKPGELVF</sequence>
<dbReference type="InterPro" id="IPR050704">
    <property type="entry name" value="Peptidase_C85-like"/>
</dbReference>
<dbReference type="InterPro" id="IPR049770">
    <property type="entry name" value="OTU_Tudor"/>
</dbReference>
<dbReference type="SUPFAM" id="SSF54001">
    <property type="entry name" value="Cysteine proteinases"/>
    <property type="match status" value="1"/>
</dbReference>
<keyword evidence="3" id="KW-1185">Reference proteome</keyword>
<reference evidence="2 3" key="1">
    <citation type="submission" date="2024-07" db="EMBL/GenBank/DDBJ databases">
        <title>Chromosome-level genome assembly of the water stick insect Ranatra chinensis (Heteroptera: Nepidae).</title>
        <authorList>
            <person name="Liu X."/>
        </authorList>
    </citation>
    <scope>NUCLEOTIDE SEQUENCE [LARGE SCALE GENOMIC DNA]</scope>
    <source>
        <strain evidence="2">Cailab_2021Rc</strain>
        <tissue evidence="2">Muscle</tissue>
    </source>
</reference>
<evidence type="ECO:0000313" key="2">
    <source>
        <dbReference type="EMBL" id="KAL1131247.1"/>
    </source>
</evidence>
<dbReference type="Pfam" id="PF02338">
    <property type="entry name" value="OTU"/>
    <property type="match status" value="1"/>
</dbReference>
<comment type="caution">
    <text evidence="2">The sequence shown here is derived from an EMBL/GenBank/DDBJ whole genome shotgun (WGS) entry which is preliminary data.</text>
</comment>
<evidence type="ECO:0000259" key="1">
    <source>
        <dbReference type="PROSITE" id="PS50802"/>
    </source>
</evidence>
<accession>A0ABD0YV71</accession>
<dbReference type="Gene3D" id="3.90.70.80">
    <property type="match status" value="1"/>
</dbReference>
<gene>
    <name evidence="2" type="ORF">AAG570_010865</name>
</gene>